<accession>A0ABQ1E8X0</accession>
<gene>
    <name evidence="3" type="ORF">CSC2_17530</name>
</gene>
<reference evidence="3 4" key="1">
    <citation type="journal article" date="2021" name="Int. J. Syst. Evol. Microbiol.">
        <title>Clostridium zeae sp. nov., isolated from corn silage.</title>
        <authorList>
            <person name="Kobayashi H."/>
            <person name="Tanizawa Y."/>
            <person name="Yagura M."/>
            <person name="Sakamoto M."/>
            <person name="Ohkuma M."/>
            <person name="Tohno M."/>
        </authorList>
    </citation>
    <scope>NUCLEOTIDE SEQUENCE [LARGE SCALE GENOMIC DNA]</scope>
    <source>
        <strain evidence="3 4">CSC2</strain>
    </source>
</reference>
<name>A0ABQ1E8X0_9CLOT</name>
<sequence length="88" mass="10327">MENVFDQELWEEKHKNLSEKVESHGDALKEHEHKINKLVAESVELKTDLKNLCKQLEGLTTTMKWFIGLMVGSFVAFFFYAVQHNIFK</sequence>
<proteinExistence type="predicted"/>
<evidence type="ECO:0000256" key="2">
    <source>
        <dbReference type="SAM" id="Phobius"/>
    </source>
</evidence>
<organism evidence="3 4">
    <name type="scientific">Clostridium zeae</name>
    <dbReference type="NCBI Taxonomy" id="2759022"/>
    <lineage>
        <taxon>Bacteria</taxon>
        <taxon>Bacillati</taxon>
        <taxon>Bacillota</taxon>
        <taxon>Clostridia</taxon>
        <taxon>Eubacteriales</taxon>
        <taxon>Clostridiaceae</taxon>
        <taxon>Clostridium</taxon>
    </lineage>
</organism>
<keyword evidence="1" id="KW-0175">Coiled coil</keyword>
<evidence type="ECO:0000256" key="1">
    <source>
        <dbReference type="SAM" id="Coils"/>
    </source>
</evidence>
<dbReference type="RefSeq" id="WP_206869364.1">
    <property type="nucleotide sequence ID" value="NZ_BMBA01000001.1"/>
</dbReference>
<keyword evidence="2" id="KW-0472">Membrane</keyword>
<keyword evidence="4" id="KW-1185">Reference proteome</keyword>
<evidence type="ECO:0000313" key="4">
    <source>
        <dbReference type="Proteomes" id="UP000663802"/>
    </source>
</evidence>
<comment type="caution">
    <text evidence="3">The sequence shown here is derived from an EMBL/GenBank/DDBJ whole genome shotgun (WGS) entry which is preliminary data.</text>
</comment>
<dbReference type="Pfam" id="PF10779">
    <property type="entry name" value="XhlA"/>
    <property type="match status" value="1"/>
</dbReference>
<feature type="coiled-coil region" evidence="1">
    <location>
        <begin position="14"/>
        <end position="55"/>
    </location>
</feature>
<protein>
    <submittedName>
        <fullName evidence="3">Membrane protein</fullName>
    </submittedName>
</protein>
<evidence type="ECO:0000313" key="3">
    <source>
        <dbReference type="EMBL" id="GFZ31227.1"/>
    </source>
</evidence>
<keyword evidence="2" id="KW-1133">Transmembrane helix</keyword>
<dbReference type="Proteomes" id="UP000663802">
    <property type="component" value="Unassembled WGS sequence"/>
</dbReference>
<dbReference type="EMBL" id="BMBA01000001">
    <property type="protein sequence ID" value="GFZ31227.1"/>
    <property type="molecule type" value="Genomic_DNA"/>
</dbReference>
<keyword evidence="2" id="KW-0812">Transmembrane</keyword>
<dbReference type="InterPro" id="IPR019715">
    <property type="entry name" value="Haemolysin_XhlA"/>
</dbReference>
<feature type="transmembrane region" description="Helical" evidence="2">
    <location>
        <begin position="65"/>
        <end position="82"/>
    </location>
</feature>